<organism evidence="1 2">
    <name type="scientific">Nonomuraea solani</name>
    <dbReference type="NCBI Taxonomy" id="1144553"/>
    <lineage>
        <taxon>Bacteria</taxon>
        <taxon>Bacillati</taxon>
        <taxon>Actinomycetota</taxon>
        <taxon>Actinomycetes</taxon>
        <taxon>Streptosporangiales</taxon>
        <taxon>Streptosporangiaceae</taxon>
        <taxon>Nonomuraea</taxon>
    </lineage>
</organism>
<dbReference type="Pfam" id="PF09957">
    <property type="entry name" value="VapB_antitoxin"/>
    <property type="match status" value="1"/>
</dbReference>
<accession>A0A1H6EQA3</accession>
<reference evidence="1 2" key="1">
    <citation type="submission" date="2016-10" db="EMBL/GenBank/DDBJ databases">
        <authorList>
            <person name="de Groot N.N."/>
        </authorList>
    </citation>
    <scope>NUCLEOTIDE SEQUENCE [LARGE SCALE GENOMIC DNA]</scope>
    <source>
        <strain evidence="1 2">CGMCC 4.7037</strain>
    </source>
</reference>
<proteinExistence type="predicted"/>
<protein>
    <submittedName>
        <fullName evidence="1">Transcription regulator of the Arc/MetJ class</fullName>
    </submittedName>
</protein>
<dbReference type="EMBL" id="FNVT01000013">
    <property type="protein sequence ID" value="SEG99583.1"/>
    <property type="molecule type" value="Genomic_DNA"/>
</dbReference>
<evidence type="ECO:0000313" key="1">
    <source>
        <dbReference type="EMBL" id="SEG99583.1"/>
    </source>
</evidence>
<dbReference type="RefSeq" id="WP_103960778.1">
    <property type="nucleotide sequence ID" value="NZ_FNVT01000013.1"/>
</dbReference>
<gene>
    <name evidence="1" type="ORF">SAMN05444920_113179</name>
</gene>
<sequence length="74" mass="8452">MRTVIDIDKELLEAAQQMLGTPTMRETVHAALRAVVDRDAGKACAIRAFEFWRTEGSQELLDPEITKHAWLRQD</sequence>
<keyword evidence="2" id="KW-1185">Reference proteome</keyword>
<dbReference type="AlphaFoldDB" id="A0A1H6EQA3"/>
<dbReference type="InterPro" id="IPR019239">
    <property type="entry name" value="VapB_antitoxin"/>
</dbReference>
<dbReference type="OrthoDB" id="4563074at2"/>
<name>A0A1H6EQA3_9ACTN</name>
<dbReference type="Proteomes" id="UP000236732">
    <property type="component" value="Unassembled WGS sequence"/>
</dbReference>
<evidence type="ECO:0000313" key="2">
    <source>
        <dbReference type="Proteomes" id="UP000236732"/>
    </source>
</evidence>